<keyword evidence="3" id="KW-1185">Reference proteome</keyword>
<gene>
    <name evidence="2" type="ORF">M413DRAFT_23585</name>
</gene>
<dbReference type="Proteomes" id="UP000053424">
    <property type="component" value="Unassembled WGS sequence"/>
</dbReference>
<dbReference type="EMBL" id="KN831771">
    <property type="protein sequence ID" value="KIM45757.1"/>
    <property type="molecule type" value="Genomic_DNA"/>
</dbReference>
<proteinExistence type="predicted"/>
<reference evidence="3" key="2">
    <citation type="submission" date="2015-01" db="EMBL/GenBank/DDBJ databases">
        <title>Evolutionary Origins and Diversification of the Mycorrhizal Mutualists.</title>
        <authorList>
            <consortium name="DOE Joint Genome Institute"/>
            <consortium name="Mycorrhizal Genomics Consortium"/>
            <person name="Kohler A."/>
            <person name="Kuo A."/>
            <person name="Nagy L.G."/>
            <person name="Floudas D."/>
            <person name="Copeland A."/>
            <person name="Barry K.W."/>
            <person name="Cichocki N."/>
            <person name="Veneault-Fourrey C."/>
            <person name="LaButti K."/>
            <person name="Lindquist E.A."/>
            <person name="Lipzen A."/>
            <person name="Lundell T."/>
            <person name="Morin E."/>
            <person name="Murat C."/>
            <person name="Riley R."/>
            <person name="Ohm R."/>
            <person name="Sun H."/>
            <person name="Tunlid A."/>
            <person name="Henrissat B."/>
            <person name="Grigoriev I.V."/>
            <person name="Hibbett D.S."/>
            <person name="Martin F."/>
        </authorList>
    </citation>
    <scope>NUCLEOTIDE SEQUENCE [LARGE SCALE GENOMIC DNA]</scope>
    <source>
        <strain evidence="3">h7</strain>
    </source>
</reference>
<dbReference type="HOGENOM" id="CLU_1124669_0_0_1"/>
<name>A0A0C2YXS5_HEBCY</name>
<accession>A0A0C2YXS5</accession>
<evidence type="ECO:0000313" key="3">
    <source>
        <dbReference type="Proteomes" id="UP000053424"/>
    </source>
</evidence>
<protein>
    <submittedName>
        <fullName evidence="2">Uncharacterized protein</fullName>
    </submittedName>
</protein>
<sequence>MESHLIEYYGKFQPMSIWLESKAIISKADKNNYFWYGIPKKTRKLILSQLIMLEPDRDNKKAPEMEEVLKAERYILSEEAFDVADDNPIANWIHSVSLKEKKRQRMKAAIDEHFQGLLLQQTPSAASMPTATTFRSSNLFQRPSVNLNASSFTNISTAETKEDKEETMRRQEEEVKAFQEQYKLAPWVDEQGKEAEDEGMVWSAFPELERFNEEEEVDVFTATRSKGKEHQQLIAAKSGEKMTEKAK</sequence>
<evidence type="ECO:0000313" key="2">
    <source>
        <dbReference type="EMBL" id="KIM45757.1"/>
    </source>
</evidence>
<evidence type="ECO:0000256" key="1">
    <source>
        <dbReference type="SAM" id="MobiDB-lite"/>
    </source>
</evidence>
<feature type="compositionally biased region" description="Basic and acidic residues" evidence="1">
    <location>
        <begin position="238"/>
        <end position="247"/>
    </location>
</feature>
<dbReference type="OrthoDB" id="3023732at2759"/>
<dbReference type="AlphaFoldDB" id="A0A0C2YXS5"/>
<reference evidence="2 3" key="1">
    <citation type="submission" date="2014-04" db="EMBL/GenBank/DDBJ databases">
        <authorList>
            <consortium name="DOE Joint Genome Institute"/>
            <person name="Kuo A."/>
            <person name="Gay G."/>
            <person name="Dore J."/>
            <person name="Kohler A."/>
            <person name="Nagy L.G."/>
            <person name="Floudas D."/>
            <person name="Copeland A."/>
            <person name="Barry K.W."/>
            <person name="Cichocki N."/>
            <person name="Veneault-Fourrey C."/>
            <person name="LaButti K."/>
            <person name="Lindquist E.A."/>
            <person name="Lipzen A."/>
            <person name="Lundell T."/>
            <person name="Morin E."/>
            <person name="Murat C."/>
            <person name="Sun H."/>
            <person name="Tunlid A."/>
            <person name="Henrissat B."/>
            <person name="Grigoriev I.V."/>
            <person name="Hibbett D.S."/>
            <person name="Martin F."/>
            <person name="Nordberg H.P."/>
            <person name="Cantor M.N."/>
            <person name="Hua S.X."/>
        </authorList>
    </citation>
    <scope>NUCLEOTIDE SEQUENCE [LARGE SCALE GENOMIC DNA]</scope>
    <source>
        <strain evidence="3">h7</strain>
    </source>
</reference>
<feature type="region of interest" description="Disordered" evidence="1">
    <location>
        <begin position="222"/>
        <end position="247"/>
    </location>
</feature>
<organism evidence="2 3">
    <name type="scientific">Hebeloma cylindrosporum</name>
    <dbReference type="NCBI Taxonomy" id="76867"/>
    <lineage>
        <taxon>Eukaryota</taxon>
        <taxon>Fungi</taxon>
        <taxon>Dikarya</taxon>
        <taxon>Basidiomycota</taxon>
        <taxon>Agaricomycotina</taxon>
        <taxon>Agaricomycetes</taxon>
        <taxon>Agaricomycetidae</taxon>
        <taxon>Agaricales</taxon>
        <taxon>Agaricineae</taxon>
        <taxon>Hymenogastraceae</taxon>
        <taxon>Hebeloma</taxon>
    </lineage>
</organism>